<evidence type="ECO:0000256" key="6">
    <source>
        <dbReference type="ARBA" id="ARBA00022989"/>
    </source>
</evidence>
<evidence type="ECO:0000256" key="2">
    <source>
        <dbReference type="ARBA" id="ARBA00010100"/>
    </source>
</evidence>
<dbReference type="OrthoDB" id="9761056at2"/>
<dbReference type="AlphaFoldDB" id="A6TUK2"/>
<dbReference type="STRING" id="293826.Amet_3751"/>
<feature type="transmembrane region" description="Helical" evidence="8">
    <location>
        <begin position="6"/>
        <end position="24"/>
    </location>
</feature>
<feature type="transmembrane region" description="Helical" evidence="8">
    <location>
        <begin position="321"/>
        <end position="343"/>
    </location>
</feature>
<evidence type="ECO:0000313" key="9">
    <source>
        <dbReference type="EMBL" id="ABR49870.1"/>
    </source>
</evidence>
<evidence type="ECO:0000256" key="5">
    <source>
        <dbReference type="ARBA" id="ARBA00022692"/>
    </source>
</evidence>
<protein>
    <recommendedName>
        <fullName evidence="8">L-lactate permease</fullName>
    </recommendedName>
</protein>
<feature type="transmembrane region" description="Helical" evidence="8">
    <location>
        <begin position="153"/>
        <end position="175"/>
    </location>
</feature>
<organism evidence="9 10">
    <name type="scientific">Alkaliphilus metalliredigens (strain QYMF)</name>
    <dbReference type="NCBI Taxonomy" id="293826"/>
    <lineage>
        <taxon>Bacteria</taxon>
        <taxon>Bacillati</taxon>
        <taxon>Bacillota</taxon>
        <taxon>Clostridia</taxon>
        <taxon>Peptostreptococcales</taxon>
        <taxon>Natronincolaceae</taxon>
        <taxon>Alkaliphilus</taxon>
    </lineage>
</organism>
<feature type="transmembrane region" description="Helical" evidence="8">
    <location>
        <begin position="126"/>
        <end position="146"/>
    </location>
</feature>
<name>A6TUK2_ALKMQ</name>
<feature type="transmembrane region" description="Helical" evidence="8">
    <location>
        <begin position="232"/>
        <end position="254"/>
    </location>
</feature>
<dbReference type="PANTHER" id="PTHR30003">
    <property type="entry name" value="L-LACTATE PERMEASE"/>
    <property type="match status" value="1"/>
</dbReference>
<evidence type="ECO:0000256" key="3">
    <source>
        <dbReference type="ARBA" id="ARBA00022448"/>
    </source>
</evidence>
<evidence type="ECO:0000256" key="7">
    <source>
        <dbReference type="ARBA" id="ARBA00023136"/>
    </source>
</evidence>
<dbReference type="EMBL" id="CP000724">
    <property type="protein sequence ID" value="ABR49870.1"/>
    <property type="molecule type" value="Genomic_DNA"/>
</dbReference>
<dbReference type="RefSeq" id="WP_012064830.1">
    <property type="nucleotide sequence ID" value="NC_009633.1"/>
</dbReference>
<feature type="transmembrane region" description="Helical" evidence="8">
    <location>
        <begin position="533"/>
        <end position="555"/>
    </location>
</feature>
<dbReference type="KEGG" id="amt:Amet_3751"/>
<dbReference type="GO" id="GO:0015295">
    <property type="term" value="F:solute:proton symporter activity"/>
    <property type="evidence" value="ECO:0007669"/>
    <property type="project" value="TreeGrafter"/>
</dbReference>
<dbReference type="PANTHER" id="PTHR30003:SF0">
    <property type="entry name" value="GLYCOLATE PERMEASE GLCA-RELATED"/>
    <property type="match status" value="1"/>
</dbReference>
<keyword evidence="7 8" id="KW-0472">Membrane</keyword>
<feature type="transmembrane region" description="Helical" evidence="8">
    <location>
        <begin position="260"/>
        <end position="279"/>
    </location>
</feature>
<dbReference type="GO" id="GO:0005886">
    <property type="term" value="C:plasma membrane"/>
    <property type="evidence" value="ECO:0007669"/>
    <property type="project" value="UniProtKB-SubCell"/>
</dbReference>
<comment type="subcellular location">
    <subcellularLocation>
        <location evidence="1 8">Cell membrane</location>
        <topology evidence="1 8">Multi-pass membrane protein</topology>
    </subcellularLocation>
</comment>
<dbReference type="Pfam" id="PF02652">
    <property type="entry name" value="Lactate_perm"/>
    <property type="match status" value="1"/>
</dbReference>
<gene>
    <name evidence="9" type="ordered locus">Amet_3751</name>
</gene>
<keyword evidence="5 8" id="KW-0812">Transmembrane</keyword>
<dbReference type="HOGENOM" id="CLU_021628_4_1_9"/>
<keyword evidence="3 8" id="KW-0813">Transport</keyword>
<feature type="transmembrane region" description="Helical" evidence="8">
    <location>
        <begin position="404"/>
        <end position="422"/>
    </location>
</feature>
<keyword evidence="4 8" id="KW-1003">Cell membrane</keyword>
<feature type="transmembrane region" description="Helical" evidence="8">
    <location>
        <begin position="195"/>
        <end position="220"/>
    </location>
</feature>
<feature type="transmembrane region" description="Helical" evidence="8">
    <location>
        <begin position="363"/>
        <end position="384"/>
    </location>
</feature>
<dbReference type="NCBIfam" id="TIGR00795">
    <property type="entry name" value="lctP"/>
    <property type="match status" value="1"/>
</dbReference>
<evidence type="ECO:0000256" key="1">
    <source>
        <dbReference type="ARBA" id="ARBA00004651"/>
    </source>
</evidence>
<comment type="similarity">
    <text evidence="2 8">Belongs to the lactate permease family.</text>
</comment>
<keyword evidence="10" id="KW-1185">Reference proteome</keyword>
<feature type="transmembrane region" description="Helical" evidence="8">
    <location>
        <begin position="100"/>
        <end position="120"/>
    </location>
</feature>
<evidence type="ECO:0000256" key="4">
    <source>
        <dbReference type="ARBA" id="ARBA00022475"/>
    </source>
</evidence>
<dbReference type="InterPro" id="IPR003804">
    <property type="entry name" value="Lactate_perm"/>
</dbReference>
<dbReference type="Proteomes" id="UP000001572">
    <property type="component" value="Chromosome"/>
</dbReference>
<feature type="transmembrane region" description="Helical" evidence="8">
    <location>
        <begin position="58"/>
        <end position="79"/>
    </location>
</feature>
<dbReference type="GO" id="GO:0015129">
    <property type="term" value="F:lactate transmembrane transporter activity"/>
    <property type="evidence" value="ECO:0007669"/>
    <property type="project" value="UniProtKB-UniRule"/>
</dbReference>
<feature type="transmembrane region" description="Helical" evidence="8">
    <location>
        <begin position="31"/>
        <end position="52"/>
    </location>
</feature>
<accession>A6TUK2</accession>
<reference evidence="10" key="1">
    <citation type="journal article" date="2016" name="Genome Announc.">
        <title>Complete genome sequence of Alkaliphilus metalliredigens strain QYMF, an alkaliphilic and metal-reducing bacterium isolated from borax-contaminated leachate ponds.</title>
        <authorList>
            <person name="Hwang C."/>
            <person name="Copeland A."/>
            <person name="Lucas S."/>
            <person name="Lapidus A."/>
            <person name="Barry K."/>
            <person name="Detter J.C."/>
            <person name="Glavina Del Rio T."/>
            <person name="Hammon N."/>
            <person name="Israni S."/>
            <person name="Dalin E."/>
            <person name="Tice H."/>
            <person name="Pitluck S."/>
            <person name="Chertkov O."/>
            <person name="Brettin T."/>
            <person name="Bruce D."/>
            <person name="Han C."/>
            <person name="Schmutz J."/>
            <person name="Larimer F."/>
            <person name="Land M.L."/>
            <person name="Hauser L."/>
            <person name="Kyrpides N."/>
            <person name="Mikhailova N."/>
            <person name="Ye Q."/>
            <person name="Zhou J."/>
            <person name="Richardson P."/>
            <person name="Fields M.W."/>
        </authorList>
    </citation>
    <scope>NUCLEOTIDE SEQUENCE [LARGE SCALE GENOMIC DNA]</scope>
    <source>
        <strain evidence="10">QYMF</strain>
    </source>
</reference>
<sequence length="559" mass="58422">MFLALLASLPIVLTVVLMVAFNWPAKKVMPLAWGVAILIAGGVWGMSGQWLAGATVAGALNAGGILVIVFGAILLMNTLKNSGAIKTINKTFHGISPDRRVQAIIIAFLFGAFIEGAAGFGTPAALGGPLMVGLGFPPLAAAMLALVGNSTPVSFGAVGTPILGGVSSILGNPQILSEIEGAGYTSATFLHEVGIWSALPHAIMGVFMPLIIVMMMTKIFGEKKSFKDAFEIAPFAIFAGLAFVIPYILIAVLVGPELPSLGGGLIAIGIVITATKNGFLQPKTTWDFANKSKWDSSWVGVEEMAATTEEETQTISPFMAWLPYILVSLILVITRVTGLKGILTSPTFTLSYTGILGTGLSYSYQYLYHPGTVAFILVSILTAFMHKMSGEKIKETWSTSLKTVIPAAIALVFALGMTQVMLNSGNNPTGEAAMTVVMAGALANIFQGVWPMIAPLVGILGAFMSGSNTTSNVLFSGLQYGVAEQIGMSRIIILGLQVIGGAAGNMICVHNVVAACTTVGIFGKEGKVIRTNVIPAIIYAIVVGIFAYIAMAFFVPGLF</sequence>
<comment type="function">
    <text evidence="8">Uptake of L-lactate across the membrane. Can also transport D-lactate and glycolate.</text>
</comment>
<keyword evidence="6 8" id="KW-1133">Transmembrane helix</keyword>
<feature type="transmembrane region" description="Helical" evidence="8">
    <location>
        <begin position="442"/>
        <end position="463"/>
    </location>
</feature>
<evidence type="ECO:0000313" key="10">
    <source>
        <dbReference type="Proteomes" id="UP000001572"/>
    </source>
</evidence>
<proteinExistence type="inferred from homology"/>
<dbReference type="eggNOG" id="COG1620">
    <property type="taxonomic scope" value="Bacteria"/>
</dbReference>
<evidence type="ECO:0000256" key="8">
    <source>
        <dbReference type="RuleBase" id="RU365092"/>
    </source>
</evidence>